<organism evidence="1 2">
    <name type="scientific">Vibrio cholerae</name>
    <dbReference type="NCBI Taxonomy" id="666"/>
    <lineage>
        <taxon>Bacteria</taxon>
        <taxon>Pseudomonadati</taxon>
        <taxon>Pseudomonadota</taxon>
        <taxon>Gammaproteobacteria</taxon>
        <taxon>Vibrionales</taxon>
        <taxon>Vibrionaceae</taxon>
        <taxon>Vibrio</taxon>
    </lineage>
</organism>
<dbReference type="Proteomes" id="UP000471242">
    <property type="component" value="Unassembled WGS sequence"/>
</dbReference>
<gene>
    <name evidence="1" type="ORF">D6U24_16565</name>
</gene>
<proteinExistence type="predicted"/>
<dbReference type="EMBL" id="QZRB01000026">
    <property type="protein sequence ID" value="MVD24960.1"/>
    <property type="molecule type" value="Genomic_DNA"/>
</dbReference>
<reference evidence="1 2" key="1">
    <citation type="submission" date="2018-09" db="EMBL/GenBank/DDBJ databases">
        <title>Genomic epidemiology reveals two lineages of Vibrio cholerae that can cause global cholera epidemics despite absence of cholera toxin gene.</title>
        <authorList>
            <person name="Wang H."/>
            <person name="Zen W."/>
            <person name="Yu H."/>
            <person name="Zhang W."/>
            <person name="Pan J."/>
            <person name="Yang C."/>
            <person name="Cui Y."/>
        </authorList>
    </citation>
    <scope>NUCLEOTIDE SEQUENCE [LARGE SCALE GENOMIC DNA]</scope>
    <source>
        <strain evidence="1 2">00-1_S85</strain>
    </source>
</reference>
<dbReference type="AlphaFoldDB" id="A0A0H6Q5R3"/>
<evidence type="ECO:0000313" key="2">
    <source>
        <dbReference type="Proteomes" id="UP000471242"/>
    </source>
</evidence>
<name>A0A0H6Q5R3_VIBCL</name>
<protein>
    <submittedName>
        <fullName evidence="1">Uncharacterized protein</fullName>
    </submittedName>
</protein>
<evidence type="ECO:0000313" key="1">
    <source>
        <dbReference type="EMBL" id="MVD24960.1"/>
    </source>
</evidence>
<sequence>MARDGIGDVWSQKLSHKLKDKLNRHRVQLTECKQRNVLFESGFAILRGEWLRNGAENSQRQR</sequence>
<comment type="caution">
    <text evidence="1">The sequence shown here is derived from an EMBL/GenBank/DDBJ whole genome shotgun (WGS) entry which is preliminary data.</text>
</comment>
<accession>A0A0H6Q5R3</accession>